<dbReference type="Pfam" id="PF19502">
    <property type="entry name" value="DUF6036"/>
    <property type="match status" value="1"/>
</dbReference>
<dbReference type="InterPro" id="IPR045792">
    <property type="entry name" value="DUF6036"/>
</dbReference>
<name>A0A4R6RUL5_9FIRM</name>
<proteinExistence type="predicted"/>
<gene>
    <name evidence="2" type="ORF">C7957_12228</name>
</gene>
<sequence length="192" mass="22385">MNKNLLKSKIKKIIDSNKDKIYKNIALTAVITEALKEINIRPIIVGGQAVEFYTAGGYSTMDVDLVTPASIKEIDPIIKDLGFKKEGKYWTYKQFDFALEIPGSDLAGDYDKVNEIEIEGLKAYIIGIEDIIIDRLNRYKFWKEYADQEWIVGMIYLNYEDIDWNYLYQKSESEKTLEELKEFKKIVDKKIK</sequence>
<accession>A0A4R6RUL5</accession>
<comment type="caution">
    <text evidence="2">The sequence shown here is derived from an EMBL/GenBank/DDBJ whole genome shotgun (WGS) entry which is preliminary data.</text>
</comment>
<organism evidence="2 3">
    <name type="scientific">Halanaerobium saccharolyticum</name>
    <dbReference type="NCBI Taxonomy" id="43595"/>
    <lineage>
        <taxon>Bacteria</taxon>
        <taxon>Bacillati</taxon>
        <taxon>Bacillota</taxon>
        <taxon>Clostridia</taxon>
        <taxon>Halanaerobiales</taxon>
        <taxon>Halanaerobiaceae</taxon>
        <taxon>Halanaerobium</taxon>
    </lineage>
</organism>
<dbReference type="AlphaFoldDB" id="A0A4R6RUL5"/>
<reference evidence="2 3" key="1">
    <citation type="submission" date="2019-03" db="EMBL/GenBank/DDBJ databases">
        <title>Subsurface microbial communities from deep shales in Ohio and West Virginia, USA.</title>
        <authorList>
            <person name="Wrighton K."/>
        </authorList>
    </citation>
    <scope>NUCLEOTIDE SEQUENCE [LARGE SCALE GENOMIC DNA]</scope>
    <source>
        <strain evidence="2 3">MSL 7</strain>
    </source>
</reference>
<protein>
    <recommendedName>
        <fullName evidence="1">DUF6036 domain-containing protein</fullName>
    </recommendedName>
</protein>
<evidence type="ECO:0000313" key="2">
    <source>
        <dbReference type="EMBL" id="TDP90047.1"/>
    </source>
</evidence>
<dbReference type="RefSeq" id="WP_133530870.1">
    <property type="nucleotide sequence ID" value="NZ_SNXX01000022.1"/>
</dbReference>
<dbReference type="Proteomes" id="UP000295176">
    <property type="component" value="Unassembled WGS sequence"/>
</dbReference>
<evidence type="ECO:0000313" key="3">
    <source>
        <dbReference type="Proteomes" id="UP000295176"/>
    </source>
</evidence>
<feature type="domain" description="DUF6036" evidence="1">
    <location>
        <begin position="40"/>
        <end position="181"/>
    </location>
</feature>
<dbReference type="EMBL" id="SNXX01000022">
    <property type="protein sequence ID" value="TDP90047.1"/>
    <property type="molecule type" value="Genomic_DNA"/>
</dbReference>
<evidence type="ECO:0000259" key="1">
    <source>
        <dbReference type="Pfam" id="PF19502"/>
    </source>
</evidence>